<comment type="caution">
    <text evidence="1">The sequence shown here is derived from an EMBL/GenBank/DDBJ whole genome shotgun (WGS) entry which is preliminary data.</text>
</comment>
<dbReference type="Gene3D" id="1.25.10.10">
    <property type="entry name" value="Leucine-rich Repeat Variant"/>
    <property type="match status" value="1"/>
</dbReference>
<dbReference type="InterPro" id="IPR016024">
    <property type="entry name" value="ARM-type_fold"/>
</dbReference>
<dbReference type="Proteomes" id="UP001596547">
    <property type="component" value="Unassembled WGS sequence"/>
</dbReference>
<keyword evidence="2" id="KW-1185">Reference proteome</keyword>
<dbReference type="GeneID" id="79317030"/>
<proteinExistence type="predicted"/>
<dbReference type="RefSeq" id="WP_276306382.1">
    <property type="nucleotide sequence ID" value="NZ_CP119993.1"/>
</dbReference>
<organism evidence="1 2">
    <name type="scientific">Halomarina halobia</name>
    <dbReference type="NCBI Taxonomy" id="3033386"/>
    <lineage>
        <taxon>Archaea</taxon>
        <taxon>Methanobacteriati</taxon>
        <taxon>Methanobacteriota</taxon>
        <taxon>Stenosarchaea group</taxon>
        <taxon>Halobacteria</taxon>
        <taxon>Halobacteriales</taxon>
        <taxon>Natronomonadaceae</taxon>
        <taxon>Halomarina</taxon>
    </lineage>
</organism>
<evidence type="ECO:0000313" key="2">
    <source>
        <dbReference type="Proteomes" id="UP001596547"/>
    </source>
</evidence>
<protein>
    <submittedName>
        <fullName evidence="1">HEAT repeat domain-containing protein</fullName>
    </submittedName>
</protein>
<dbReference type="EMBL" id="JBHTBF010000003">
    <property type="protein sequence ID" value="MFC7318782.1"/>
    <property type="molecule type" value="Genomic_DNA"/>
</dbReference>
<dbReference type="SUPFAM" id="SSF48371">
    <property type="entry name" value="ARM repeat"/>
    <property type="match status" value="1"/>
</dbReference>
<sequence length="90" mass="9558">MAPLNDEERAVREWAALVLAYVGSASASDVEPAVPKLLELLSDEHGSVRKNASLALLAAGAQSTLPALRDPKDDQDPAVRRVVLSVLGER</sequence>
<reference evidence="1 2" key="1">
    <citation type="journal article" date="2019" name="Int. J. Syst. Evol. Microbiol.">
        <title>The Global Catalogue of Microorganisms (GCM) 10K type strain sequencing project: providing services to taxonomists for standard genome sequencing and annotation.</title>
        <authorList>
            <consortium name="The Broad Institute Genomics Platform"/>
            <consortium name="The Broad Institute Genome Sequencing Center for Infectious Disease"/>
            <person name="Wu L."/>
            <person name="Ma J."/>
        </authorList>
    </citation>
    <scope>NUCLEOTIDE SEQUENCE [LARGE SCALE GENOMIC DNA]</scope>
    <source>
        <strain evidence="1 2">PSR21</strain>
    </source>
</reference>
<accession>A0ABD6AEB6</accession>
<dbReference type="InterPro" id="IPR011989">
    <property type="entry name" value="ARM-like"/>
</dbReference>
<evidence type="ECO:0000313" key="1">
    <source>
        <dbReference type="EMBL" id="MFC7318782.1"/>
    </source>
</evidence>
<dbReference type="Pfam" id="PF13646">
    <property type="entry name" value="HEAT_2"/>
    <property type="match status" value="1"/>
</dbReference>
<name>A0ABD6AEB6_9EURY</name>
<dbReference type="AlphaFoldDB" id="A0ABD6AEB6"/>
<gene>
    <name evidence="1" type="ORF">ACFQPE_18555</name>
</gene>